<sequence>MHMSLCIRFQETSGGASQNASTATSLPMEIIVGRILSRLSTKGLSRLQLVSRDFHLNNLRAHSVFLREKRRHARKTLIFSWWMITRPTLYLPYMQHFFLVDVDADADGDGAKHATRLRHFVLPNIQPIVFYDAQGMEGLVLFSRRYHRTLDDQDLSVFCPATRQHMEIPSAPLNNIHHVFTQCSFYYFCYSPMTDEYKILEMEWNFYLGFLQRFNLGRSVLAFDVGDERFRVVITQTPFQQPFFYCGGLYYMSGELAVIGLEMLYADMKLWTLRNIDGLNQWHTRTLNDEFLLLEVKQLVLLSGQHDDPCDDCFIMVEHDTSLGEFRLLYFTLRSGIFKQVDLIMPMMVPLNVDVQLGSCTSFVDAFYPQLA</sequence>
<comment type="caution">
    <text evidence="1">The sequence shown here is derived from an EMBL/GenBank/DDBJ whole genome shotgun (WGS) entry which is preliminary data.</text>
</comment>
<name>A0AAW1WBX0_RUBAR</name>
<dbReference type="AlphaFoldDB" id="A0AAW1WBX0"/>
<dbReference type="PANTHER" id="PTHR31672">
    <property type="entry name" value="BNACNNG10540D PROTEIN"/>
    <property type="match status" value="1"/>
</dbReference>
<evidence type="ECO:0000313" key="2">
    <source>
        <dbReference type="Proteomes" id="UP001457282"/>
    </source>
</evidence>
<keyword evidence="2" id="KW-1185">Reference proteome</keyword>
<evidence type="ECO:0000313" key="1">
    <source>
        <dbReference type="EMBL" id="KAK9920984.1"/>
    </source>
</evidence>
<evidence type="ECO:0008006" key="3">
    <source>
        <dbReference type="Google" id="ProtNLM"/>
    </source>
</evidence>
<protein>
    <recommendedName>
        <fullName evidence="3">F-box domain-containing protein</fullName>
    </recommendedName>
</protein>
<gene>
    <name evidence="1" type="ORF">M0R45_029518</name>
</gene>
<dbReference type="InterPro" id="IPR050796">
    <property type="entry name" value="SCF_F-box_component"/>
</dbReference>
<dbReference type="SUPFAM" id="SSF81383">
    <property type="entry name" value="F-box domain"/>
    <property type="match status" value="1"/>
</dbReference>
<dbReference type="EMBL" id="JBEDUW010000006">
    <property type="protein sequence ID" value="KAK9920984.1"/>
    <property type="molecule type" value="Genomic_DNA"/>
</dbReference>
<dbReference type="Proteomes" id="UP001457282">
    <property type="component" value="Unassembled WGS sequence"/>
</dbReference>
<accession>A0AAW1WBX0</accession>
<dbReference type="PANTHER" id="PTHR31672:SF13">
    <property type="entry name" value="F-BOX PROTEIN CPR30-LIKE"/>
    <property type="match status" value="1"/>
</dbReference>
<dbReference type="CDD" id="cd09917">
    <property type="entry name" value="F-box_SF"/>
    <property type="match status" value="1"/>
</dbReference>
<organism evidence="1 2">
    <name type="scientific">Rubus argutus</name>
    <name type="common">Southern blackberry</name>
    <dbReference type="NCBI Taxonomy" id="59490"/>
    <lineage>
        <taxon>Eukaryota</taxon>
        <taxon>Viridiplantae</taxon>
        <taxon>Streptophyta</taxon>
        <taxon>Embryophyta</taxon>
        <taxon>Tracheophyta</taxon>
        <taxon>Spermatophyta</taxon>
        <taxon>Magnoliopsida</taxon>
        <taxon>eudicotyledons</taxon>
        <taxon>Gunneridae</taxon>
        <taxon>Pentapetalae</taxon>
        <taxon>rosids</taxon>
        <taxon>fabids</taxon>
        <taxon>Rosales</taxon>
        <taxon>Rosaceae</taxon>
        <taxon>Rosoideae</taxon>
        <taxon>Rosoideae incertae sedis</taxon>
        <taxon>Rubus</taxon>
    </lineage>
</organism>
<dbReference type="InterPro" id="IPR036047">
    <property type="entry name" value="F-box-like_dom_sf"/>
</dbReference>
<proteinExistence type="predicted"/>
<reference evidence="1 2" key="1">
    <citation type="journal article" date="2023" name="G3 (Bethesda)">
        <title>A chromosome-length genome assembly and annotation of blackberry (Rubus argutus, cv. 'Hillquist').</title>
        <authorList>
            <person name="Bruna T."/>
            <person name="Aryal R."/>
            <person name="Dudchenko O."/>
            <person name="Sargent D.J."/>
            <person name="Mead D."/>
            <person name="Buti M."/>
            <person name="Cavallini A."/>
            <person name="Hytonen T."/>
            <person name="Andres J."/>
            <person name="Pham M."/>
            <person name="Weisz D."/>
            <person name="Mascagni F."/>
            <person name="Usai G."/>
            <person name="Natali L."/>
            <person name="Bassil N."/>
            <person name="Fernandez G.E."/>
            <person name="Lomsadze A."/>
            <person name="Armour M."/>
            <person name="Olukolu B."/>
            <person name="Poorten T."/>
            <person name="Britton C."/>
            <person name="Davik J."/>
            <person name="Ashrafi H."/>
            <person name="Aiden E.L."/>
            <person name="Borodovsky M."/>
            <person name="Worthington M."/>
        </authorList>
    </citation>
    <scope>NUCLEOTIDE SEQUENCE [LARGE SCALE GENOMIC DNA]</scope>
    <source>
        <strain evidence="1">PI 553951</strain>
    </source>
</reference>